<keyword evidence="1" id="KW-0560">Oxidoreductase</keyword>
<dbReference type="Gene3D" id="3.30.9.10">
    <property type="entry name" value="D-Amino Acid Oxidase, subunit A, domain 2"/>
    <property type="match status" value="1"/>
</dbReference>
<evidence type="ECO:0000259" key="3">
    <source>
        <dbReference type="Pfam" id="PF01266"/>
    </source>
</evidence>
<accession>A0A381XU01</accession>
<dbReference type="Pfam" id="PF01266">
    <property type="entry name" value="DAO"/>
    <property type="match status" value="1"/>
</dbReference>
<dbReference type="GO" id="GO:0005737">
    <property type="term" value="C:cytoplasm"/>
    <property type="evidence" value="ECO:0007669"/>
    <property type="project" value="TreeGrafter"/>
</dbReference>
<gene>
    <name evidence="4" type="ORF">METZ01_LOCUS121072</name>
</gene>
<dbReference type="PANTHER" id="PTHR13847:SF289">
    <property type="entry name" value="GLYCINE OXIDASE"/>
    <property type="match status" value="1"/>
</dbReference>
<keyword evidence="2" id="KW-1133">Transmembrane helix</keyword>
<dbReference type="GO" id="GO:0016491">
    <property type="term" value="F:oxidoreductase activity"/>
    <property type="evidence" value="ECO:0007669"/>
    <property type="project" value="UniProtKB-KW"/>
</dbReference>
<organism evidence="4">
    <name type="scientific">marine metagenome</name>
    <dbReference type="NCBI Taxonomy" id="408172"/>
    <lineage>
        <taxon>unclassified sequences</taxon>
        <taxon>metagenomes</taxon>
        <taxon>ecological metagenomes</taxon>
    </lineage>
</organism>
<dbReference type="PANTHER" id="PTHR13847">
    <property type="entry name" value="SARCOSINE DEHYDROGENASE-RELATED"/>
    <property type="match status" value="1"/>
</dbReference>
<keyword evidence="2" id="KW-0812">Transmembrane</keyword>
<evidence type="ECO:0000256" key="2">
    <source>
        <dbReference type="SAM" id="Phobius"/>
    </source>
</evidence>
<dbReference type="SUPFAM" id="SSF51905">
    <property type="entry name" value="FAD/NAD(P)-binding domain"/>
    <property type="match status" value="1"/>
</dbReference>
<dbReference type="EMBL" id="UINC01016375">
    <property type="protein sequence ID" value="SVA68218.1"/>
    <property type="molecule type" value="Genomic_DNA"/>
</dbReference>
<dbReference type="InterPro" id="IPR006076">
    <property type="entry name" value="FAD-dep_OxRdtase"/>
</dbReference>
<dbReference type="Gene3D" id="3.50.50.60">
    <property type="entry name" value="FAD/NAD(P)-binding domain"/>
    <property type="match status" value="2"/>
</dbReference>
<sequence length="415" mass="46481">MEKNLKNIVIVGGGIVGISSALCLIRRGCKVTIIEKELNGESASYGNASWLSSLSITPVLMPGAIFNIPKMLFSKDGPLFLKFPEIIRIIPWLLKYLSYSSVDKVNYISDHLAPLLSNSFEEHKKLAEGTDALKWIANSPFLFIYKNRKDYIMEALTWNIRKKHGFKPIEIEKDELLALVPGLSEEYTFAIKIDNQGYISNSKKYLSDLIEGFKKLGGKIIEDEVVDILPDQKVIIVKGKKDEIFSDGVVIAAGIFSDKLSKKFGANVPLQSERGYHLELSETNMKLNYPLMNSSLKLAITPRPNGIRFAGLVEFGSLNSEPNNNAFNLLMRNAKSMFPGIIYQEKKEWSGHRPATIDSLPLIGQSTKNEKVYFAYGHHHIGLTAGPKTGELVSKCILRDNDQIDLSHYKPDRSK</sequence>
<feature type="transmembrane region" description="Helical" evidence="2">
    <location>
        <begin position="7"/>
        <end position="28"/>
    </location>
</feature>
<dbReference type="AlphaFoldDB" id="A0A381XU01"/>
<keyword evidence="2" id="KW-0472">Membrane</keyword>
<feature type="domain" description="FAD dependent oxidoreductase" evidence="3">
    <location>
        <begin position="8"/>
        <end position="394"/>
    </location>
</feature>
<evidence type="ECO:0000256" key="1">
    <source>
        <dbReference type="ARBA" id="ARBA00023002"/>
    </source>
</evidence>
<reference evidence="4" key="1">
    <citation type="submission" date="2018-05" db="EMBL/GenBank/DDBJ databases">
        <authorList>
            <person name="Lanie J.A."/>
            <person name="Ng W.-L."/>
            <person name="Kazmierczak K.M."/>
            <person name="Andrzejewski T.M."/>
            <person name="Davidsen T.M."/>
            <person name="Wayne K.J."/>
            <person name="Tettelin H."/>
            <person name="Glass J.I."/>
            <person name="Rusch D."/>
            <person name="Podicherti R."/>
            <person name="Tsui H.-C.T."/>
            <person name="Winkler M.E."/>
        </authorList>
    </citation>
    <scope>NUCLEOTIDE SEQUENCE</scope>
</reference>
<proteinExistence type="predicted"/>
<dbReference type="InterPro" id="IPR036188">
    <property type="entry name" value="FAD/NAD-bd_sf"/>
</dbReference>
<evidence type="ECO:0000313" key="4">
    <source>
        <dbReference type="EMBL" id="SVA68218.1"/>
    </source>
</evidence>
<protein>
    <recommendedName>
        <fullName evidence="3">FAD dependent oxidoreductase domain-containing protein</fullName>
    </recommendedName>
</protein>
<dbReference type="SUPFAM" id="SSF54373">
    <property type="entry name" value="FAD-linked reductases, C-terminal domain"/>
    <property type="match status" value="1"/>
</dbReference>
<name>A0A381XU01_9ZZZZ</name>